<proteinExistence type="predicted"/>
<protein>
    <recommendedName>
        <fullName evidence="3">Myb-like domain-containing protein</fullName>
    </recommendedName>
</protein>
<evidence type="ECO:0000313" key="2">
    <source>
        <dbReference type="Proteomes" id="UP001596483"/>
    </source>
</evidence>
<evidence type="ECO:0008006" key="3">
    <source>
        <dbReference type="Google" id="ProtNLM"/>
    </source>
</evidence>
<keyword evidence="2" id="KW-1185">Reference proteome</keyword>
<dbReference type="SUPFAM" id="SSF46689">
    <property type="entry name" value="Homeodomain-like"/>
    <property type="match status" value="1"/>
</dbReference>
<accession>A0ABW2NEM0</accession>
<dbReference type="Proteomes" id="UP001596483">
    <property type="component" value="Unassembled WGS sequence"/>
</dbReference>
<sequence>MQVEHKDWAAIESRQDRYRPNQRFSKEDLAAARLHGMNYAQLYYRVAVLGWTVEQAIRTPNGANRWTAEEDDLLRQLLQRKYKSTQIKRRFPNRTHAAIAARCTIIRKQLREEGLLR</sequence>
<organism evidence="1 2">
    <name type="scientific">Bhargavaea changchunensis</name>
    <dbReference type="NCBI Taxonomy" id="2134037"/>
    <lineage>
        <taxon>Bacteria</taxon>
        <taxon>Bacillati</taxon>
        <taxon>Bacillota</taxon>
        <taxon>Bacilli</taxon>
        <taxon>Bacillales</taxon>
        <taxon>Caryophanaceae</taxon>
        <taxon>Bhargavaea</taxon>
    </lineage>
</organism>
<evidence type="ECO:0000313" key="1">
    <source>
        <dbReference type="EMBL" id="MFC7364511.1"/>
    </source>
</evidence>
<dbReference type="EMBL" id="JBHTCT010000011">
    <property type="protein sequence ID" value="MFC7364511.1"/>
    <property type="molecule type" value="Genomic_DNA"/>
</dbReference>
<name>A0ABW2NEM0_9BACL</name>
<gene>
    <name evidence="1" type="ORF">ACFQQH_05145</name>
</gene>
<dbReference type="InterPro" id="IPR009057">
    <property type="entry name" value="Homeodomain-like_sf"/>
</dbReference>
<dbReference type="RefSeq" id="WP_157297347.1">
    <property type="nucleotide sequence ID" value="NZ_JBHTCT010000011.1"/>
</dbReference>
<dbReference type="Gene3D" id="1.10.10.60">
    <property type="entry name" value="Homeodomain-like"/>
    <property type="match status" value="1"/>
</dbReference>
<comment type="caution">
    <text evidence="1">The sequence shown here is derived from an EMBL/GenBank/DDBJ whole genome shotgun (WGS) entry which is preliminary data.</text>
</comment>
<reference evidence="2" key="1">
    <citation type="journal article" date="2019" name="Int. J. Syst. Evol. Microbiol.">
        <title>The Global Catalogue of Microorganisms (GCM) 10K type strain sequencing project: providing services to taxonomists for standard genome sequencing and annotation.</title>
        <authorList>
            <consortium name="The Broad Institute Genomics Platform"/>
            <consortium name="The Broad Institute Genome Sequencing Center for Infectious Disease"/>
            <person name="Wu L."/>
            <person name="Ma J."/>
        </authorList>
    </citation>
    <scope>NUCLEOTIDE SEQUENCE [LARGE SCALE GENOMIC DNA]</scope>
    <source>
        <strain evidence="2">JCM 4738</strain>
    </source>
</reference>